<dbReference type="SUPFAM" id="SSF54928">
    <property type="entry name" value="RNA-binding domain, RBD"/>
    <property type="match status" value="1"/>
</dbReference>
<dbReference type="Proteomes" id="UP000018467">
    <property type="component" value="Unassembled WGS sequence"/>
</dbReference>
<organism evidence="1 2">
    <name type="scientific">Astyanax mexicanus</name>
    <name type="common">Blind cave fish</name>
    <name type="synonym">Astyanax fasciatus mexicanus</name>
    <dbReference type="NCBI Taxonomy" id="7994"/>
    <lineage>
        <taxon>Eukaryota</taxon>
        <taxon>Metazoa</taxon>
        <taxon>Chordata</taxon>
        <taxon>Craniata</taxon>
        <taxon>Vertebrata</taxon>
        <taxon>Euteleostomi</taxon>
        <taxon>Actinopterygii</taxon>
        <taxon>Neopterygii</taxon>
        <taxon>Teleostei</taxon>
        <taxon>Ostariophysi</taxon>
        <taxon>Characiformes</taxon>
        <taxon>Characoidei</taxon>
        <taxon>Acestrorhamphidae</taxon>
        <taxon>Acestrorhamphinae</taxon>
        <taxon>Astyanax</taxon>
    </lineage>
</organism>
<dbReference type="GO" id="GO:0003676">
    <property type="term" value="F:nucleic acid binding"/>
    <property type="evidence" value="ECO:0007669"/>
    <property type="project" value="InterPro"/>
</dbReference>
<reference evidence="2" key="2">
    <citation type="journal article" date="2014" name="Nat. Commun.">
        <title>The cavefish genome reveals candidate genes for eye loss.</title>
        <authorList>
            <person name="McGaugh S.E."/>
            <person name="Gross J.B."/>
            <person name="Aken B."/>
            <person name="Blin M."/>
            <person name="Borowsky R."/>
            <person name="Chalopin D."/>
            <person name="Hinaux H."/>
            <person name="Jeffery W.R."/>
            <person name="Keene A."/>
            <person name="Ma L."/>
            <person name="Minx P."/>
            <person name="Murphy D."/>
            <person name="O'Quin K.E."/>
            <person name="Retaux S."/>
            <person name="Rohner N."/>
            <person name="Searle S.M."/>
            <person name="Stahl B.A."/>
            <person name="Tabin C."/>
            <person name="Volff J.N."/>
            <person name="Yoshizawa M."/>
            <person name="Warren W.C."/>
        </authorList>
    </citation>
    <scope>NUCLEOTIDE SEQUENCE [LARGE SCALE GENOMIC DNA]</scope>
    <source>
        <strain evidence="2">female</strain>
    </source>
</reference>
<reference evidence="2" key="1">
    <citation type="submission" date="2013-03" db="EMBL/GenBank/DDBJ databases">
        <authorList>
            <person name="Jeffery W."/>
            <person name="Warren W."/>
            <person name="Wilson R.K."/>
        </authorList>
    </citation>
    <scope>NUCLEOTIDE SEQUENCE</scope>
    <source>
        <strain evidence="2">female</strain>
    </source>
</reference>
<dbReference type="InterPro" id="IPR034464">
    <property type="entry name" value="PAR10_RRM1_2"/>
</dbReference>
<reference evidence="1" key="4">
    <citation type="submission" date="2025-09" db="UniProtKB">
        <authorList>
            <consortium name="Ensembl"/>
        </authorList>
    </citation>
    <scope>IDENTIFICATION</scope>
</reference>
<dbReference type="InterPro" id="IPR035979">
    <property type="entry name" value="RBD_domain_sf"/>
</dbReference>
<dbReference type="InterPro" id="IPR012677">
    <property type="entry name" value="Nucleotide-bd_a/b_plait_sf"/>
</dbReference>
<keyword evidence="2" id="KW-1185">Reference proteome</keyword>
<dbReference type="GeneTree" id="ENSGT00940000162035"/>
<dbReference type="AlphaFoldDB" id="A0A3B1JK99"/>
<dbReference type="Bgee" id="ENSAMXG00000033733">
    <property type="expression patterns" value="Expressed in muscle tissue and 13 other cell types or tissues"/>
</dbReference>
<evidence type="ECO:0008006" key="3">
    <source>
        <dbReference type="Google" id="ProtNLM"/>
    </source>
</evidence>
<dbReference type="Ensembl" id="ENSAMXT00000030935.1">
    <property type="protein sequence ID" value="ENSAMXP00000042763.1"/>
    <property type="gene ID" value="ENSAMXG00000033733.1"/>
</dbReference>
<evidence type="ECO:0000313" key="2">
    <source>
        <dbReference type="Proteomes" id="UP000018467"/>
    </source>
</evidence>
<sequence>MQSFLLIRMADGNPEDRILEVLGIPDDVDDEFLSLYFENKRSGGGTVISLDRNGDRALLEFEKAEVAARVLSKASHSISNSQLTVRKKPSKDHGKFVLRGLSPNTVLDMVELFVENLTGTDEFSLYPSPGRDLVLIHLRNPLTEGFQKISEKVSKKTFDGAKISLEQVECTDSVLVEKSAPQCNGRHSDNVL</sequence>
<proteinExistence type="predicted"/>
<dbReference type="InParanoid" id="A0A3B1JK99"/>
<dbReference type="Pfam" id="PF23085">
    <property type="entry name" value="RRM_PARP14_3"/>
    <property type="match status" value="1"/>
</dbReference>
<protein>
    <recommendedName>
        <fullName evidence="3">RRM domain-containing protein</fullName>
    </recommendedName>
</protein>
<name>A0A3B1JK99_ASTMX</name>
<dbReference type="Gene3D" id="3.30.70.330">
    <property type="match status" value="1"/>
</dbReference>
<accession>A0A3B1JK99</accession>
<reference evidence="1" key="3">
    <citation type="submission" date="2025-08" db="UniProtKB">
        <authorList>
            <consortium name="Ensembl"/>
        </authorList>
    </citation>
    <scope>IDENTIFICATION</scope>
</reference>
<evidence type="ECO:0000313" key="1">
    <source>
        <dbReference type="Ensembl" id="ENSAMXP00000042763.1"/>
    </source>
</evidence>
<dbReference type="CDD" id="cd12547">
    <property type="entry name" value="RRM1_2_PAR10"/>
    <property type="match status" value="1"/>
</dbReference>